<protein>
    <submittedName>
        <fullName evidence="1">13840_t:CDS:1</fullName>
    </submittedName>
</protein>
<sequence length="46" mass="4999">GQRFAGITSVLETTQWLNKALIGLRLGGRFAWIGPEWRPGCVVAAT</sequence>
<organism evidence="1 2">
    <name type="scientific">Acaulospora colombiana</name>
    <dbReference type="NCBI Taxonomy" id="27376"/>
    <lineage>
        <taxon>Eukaryota</taxon>
        <taxon>Fungi</taxon>
        <taxon>Fungi incertae sedis</taxon>
        <taxon>Mucoromycota</taxon>
        <taxon>Glomeromycotina</taxon>
        <taxon>Glomeromycetes</taxon>
        <taxon>Diversisporales</taxon>
        <taxon>Acaulosporaceae</taxon>
        <taxon>Acaulospora</taxon>
    </lineage>
</organism>
<keyword evidence="2" id="KW-1185">Reference proteome</keyword>
<proteinExistence type="predicted"/>
<comment type="caution">
    <text evidence="1">The sequence shown here is derived from an EMBL/GenBank/DDBJ whole genome shotgun (WGS) entry which is preliminary data.</text>
</comment>
<dbReference type="EMBL" id="CAJVPT010073909">
    <property type="protein sequence ID" value="CAG8783535.1"/>
    <property type="molecule type" value="Genomic_DNA"/>
</dbReference>
<evidence type="ECO:0000313" key="1">
    <source>
        <dbReference type="EMBL" id="CAG8783535.1"/>
    </source>
</evidence>
<reference evidence="1" key="1">
    <citation type="submission" date="2021-06" db="EMBL/GenBank/DDBJ databases">
        <authorList>
            <person name="Kallberg Y."/>
            <person name="Tangrot J."/>
            <person name="Rosling A."/>
        </authorList>
    </citation>
    <scope>NUCLEOTIDE SEQUENCE</scope>
    <source>
        <strain evidence="1">CL356</strain>
    </source>
</reference>
<accession>A0ACA9RAD5</accession>
<dbReference type="Proteomes" id="UP000789525">
    <property type="component" value="Unassembled WGS sequence"/>
</dbReference>
<evidence type="ECO:0000313" key="2">
    <source>
        <dbReference type="Proteomes" id="UP000789525"/>
    </source>
</evidence>
<feature type="non-terminal residue" evidence="1">
    <location>
        <position position="46"/>
    </location>
</feature>
<name>A0ACA9RAD5_9GLOM</name>
<feature type="non-terminal residue" evidence="1">
    <location>
        <position position="1"/>
    </location>
</feature>
<gene>
    <name evidence="1" type="ORF">ACOLOM_LOCUS14430</name>
</gene>